<protein>
    <submittedName>
        <fullName evidence="2">Hypothetical_protein</fullName>
    </submittedName>
</protein>
<sequence length="106" mass="12386">MTLSFKQLLTTVNPSVKIVELHKIKFLDSIKLELEQIYTLLKNLLFEQEILNINNGLTLIEYYCTNDKYYLLLKAPQDLQNVSYTAIPINNQINNNYDCFIVQIAK</sequence>
<dbReference type="AlphaFoldDB" id="A0AA86QCP1"/>
<dbReference type="EMBL" id="CATOUU010000841">
    <property type="protein sequence ID" value="CAI9953782.1"/>
    <property type="molecule type" value="Genomic_DNA"/>
</dbReference>
<evidence type="ECO:0000313" key="2">
    <source>
        <dbReference type="EMBL" id="CAL6048221.1"/>
    </source>
</evidence>
<proteinExistence type="predicted"/>
<keyword evidence="3" id="KW-1185">Reference proteome</keyword>
<evidence type="ECO:0000313" key="3">
    <source>
        <dbReference type="Proteomes" id="UP001642409"/>
    </source>
</evidence>
<comment type="caution">
    <text evidence="1">The sequence shown here is derived from an EMBL/GenBank/DDBJ whole genome shotgun (WGS) entry which is preliminary data.</text>
</comment>
<organism evidence="1">
    <name type="scientific">Hexamita inflata</name>
    <dbReference type="NCBI Taxonomy" id="28002"/>
    <lineage>
        <taxon>Eukaryota</taxon>
        <taxon>Metamonada</taxon>
        <taxon>Diplomonadida</taxon>
        <taxon>Hexamitidae</taxon>
        <taxon>Hexamitinae</taxon>
        <taxon>Hexamita</taxon>
    </lineage>
</organism>
<dbReference type="EMBL" id="CAXDID020000174">
    <property type="protein sequence ID" value="CAL6048221.1"/>
    <property type="molecule type" value="Genomic_DNA"/>
</dbReference>
<accession>A0AA86QCP1</accession>
<name>A0AA86QCP1_9EUKA</name>
<evidence type="ECO:0000313" key="1">
    <source>
        <dbReference type="EMBL" id="CAI9953782.1"/>
    </source>
</evidence>
<gene>
    <name evidence="1" type="ORF">HINF_LOCUS41427</name>
    <name evidence="2" type="ORF">HINF_LOCUS42586</name>
</gene>
<dbReference type="Proteomes" id="UP001642409">
    <property type="component" value="Unassembled WGS sequence"/>
</dbReference>
<reference evidence="2 3" key="2">
    <citation type="submission" date="2024-07" db="EMBL/GenBank/DDBJ databases">
        <authorList>
            <person name="Akdeniz Z."/>
        </authorList>
    </citation>
    <scope>NUCLEOTIDE SEQUENCE [LARGE SCALE GENOMIC DNA]</scope>
</reference>
<reference evidence="1" key="1">
    <citation type="submission" date="2023-06" db="EMBL/GenBank/DDBJ databases">
        <authorList>
            <person name="Kurt Z."/>
        </authorList>
    </citation>
    <scope>NUCLEOTIDE SEQUENCE</scope>
</reference>